<name>A0A941E5S8_9BURK</name>
<evidence type="ECO:0000313" key="2">
    <source>
        <dbReference type="Proteomes" id="UP000678545"/>
    </source>
</evidence>
<keyword evidence="2" id="KW-1185">Reference proteome</keyword>
<organism evidence="1 2">
    <name type="scientific">Undibacterium fentianense</name>
    <dbReference type="NCBI Taxonomy" id="2828728"/>
    <lineage>
        <taxon>Bacteria</taxon>
        <taxon>Pseudomonadati</taxon>
        <taxon>Pseudomonadota</taxon>
        <taxon>Betaproteobacteria</taxon>
        <taxon>Burkholderiales</taxon>
        <taxon>Oxalobacteraceae</taxon>
        <taxon>Undibacterium</taxon>
    </lineage>
</organism>
<protein>
    <submittedName>
        <fullName evidence="1">Uncharacterized protein</fullName>
    </submittedName>
</protein>
<dbReference type="AlphaFoldDB" id="A0A941E5S8"/>
<dbReference type="EMBL" id="JAGSPJ010000007">
    <property type="protein sequence ID" value="MBR7801597.1"/>
    <property type="molecule type" value="Genomic_DNA"/>
</dbReference>
<gene>
    <name evidence="1" type="ORF">KDM90_16415</name>
</gene>
<evidence type="ECO:0000313" key="1">
    <source>
        <dbReference type="EMBL" id="MBR7801597.1"/>
    </source>
</evidence>
<dbReference type="Proteomes" id="UP000678545">
    <property type="component" value="Unassembled WGS sequence"/>
</dbReference>
<proteinExistence type="predicted"/>
<sequence>MPTIELLEIVKRLSDGKILLKLKSGGKPSYQYVYRAAAGVYWSEHESSFTFDAQSNSDPKDSVEHVRRVVRDEMKILLLADAGTVFENVPNCLLRNL</sequence>
<accession>A0A941E5S8</accession>
<comment type="caution">
    <text evidence="1">The sequence shown here is derived from an EMBL/GenBank/DDBJ whole genome shotgun (WGS) entry which is preliminary data.</text>
</comment>
<reference evidence="1" key="1">
    <citation type="submission" date="2021-04" db="EMBL/GenBank/DDBJ databases">
        <title>novel species isolated from subtropical streams in China.</title>
        <authorList>
            <person name="Lu H."/>
        </authorList>
    </citation>
    <scope>NUCLEOTIDE SEQUENCE</scope>
    <source>
        <strain evidence="1">FT137W</strain>
    </source>
</reference>